<evidence type="ECO:0000313" key="5">
    <source>
        <dbReference type="Proteomes" id="UP000276061"/>
    </source>
</evidence>
<dbReference type="AlphaFoldDB" id="A0A3N0GAU3"/>
<name>A0A3N0GAU3_9GAMM</name>
<reference evidence="4 5" key="1">
    <citation type="submission" date="2018-11" db="EMBL/GenBank/DDBJ databases">
        <title>Characterization of surface water Dickeya isolates.</title>
        <authorList>
            <person name="Van Gijsegem F."/>
            <person name="Pedron J."/>
        </authorList>
    </citation>
    <scope>NUCLEOTIDE SEQUENCE [LARGE SCALE GENOMIC DNA]</scope>
    <source>
        <strain evidence="2 5">FVG1-MFV-O17</strain>
        <strain evidence="3 4">FVG10-MFV-A16</strain>
    </source>
</reference>
<proteinExistence type="predicted"/>
<evidence type="ECO:0000313" key="3">
    <source>
        <dbReference type="EMBL" id="RNM21242.1"/>
    </source>
</evidence>
<dbReference type="Proteomes" id="UP000276061">
    <property type="component" value="Unassembled WGS sequence"/>
</dbReference>
<evidence type="ECO:0000313" key="2">
    <source>
        <dbReference type="EMBL" id="RNM09613.1"/>
    </source>
</evidence>
<evidence type="ECO:0000313" key="4">
    <source>
        <dbReference type="Proteomes" id="UP000271870"/>
    </source>
</evidence>
<organism evidence="2 5">
    <name type="scientific">Dickeya undicola</name>
    <dbReference type="NCBI Taxonomy" id="1577887"/>
    <lineage>
        <taxon>Bacteria</taxon>
        <taxon>Pseudomonadati</taxon>
        <taxon>Pseudomonadota</taxon>
        <taxon>Gammaproteobacteria</taxon>
        <taxon>Enterobacterales</taxon>
        <taxon>Pectobacteriaceae</taxon>
        <taxon>Dickeya</taxon>
    </lineage>
</organism>
<dbReference type="EMBL" id="RJLS01000022">
    <property type="protein sequence ID" value="RNM21242.1"/>
    <property type="molecule type" value="Genomic_DNA"/>
</dbReference>
<keyword evidence="1" id="KW-0812">Transmembrane</keyword>
<accession>A0A3N0GAU3</accession>
<dbReference type="OrthoDB" id="6433665at2"/>
<dbReference type="RefSeq" id="WP_033570603.1">
    <property type="nucleotide sequence ID" value="NZ_JBPWOM010000019.1"/>
</dbReference>
<dbReference type="EMBL" id="RJLR01000005">
    <property type="protein sequence ID" value="RNM09613.1"/>
    <property type="molecule type" value="Genomic_DNA"/>
</dbReference>
<comment type="caution">
    <text evidence="2">The sequence shown here is derived from an EMBL/GenBank/DDBJ whole genome shotgun (WGS) entry which is preliminary data.</text>
</comment>
<sequence length="64" mass="7436">MTIFDSFLLAQLDVFAPFFIITVVMLLCFELSVSLRLLRQRQPTLLPIAIRQQSTVPDKHHHND</sequence>
<evidence type="ECO:0000256" key="1">
    <source>
        <dbReference type="SAM" id="Phobius"/>
    </source>
</evidence>
<keyword evidence="1" id="KW-0472">Membrane</keyword>
<gene>
    <name evidence="2" type="ORF">EF878_01380</name>
    <name evidence="3" type="ORF">EFS38_16255</name>
</gene>
<keyword evidence="1" id="KW-1133">Transmembrane helix</keyword>
<dbReference type="Proteomes" id="UP000271870">
    <property type="component" value="Unassembled WGS sequence"/>
</dbReference>
<keyword evidence="4" id="KW-1185">Reference proteome</keyword>
<feature type="transmembrane region" description="Helical" evidence="1">
    <location>
        <begin position="14"/>
        <end position="38"/>
    </location>
</feature>
<protein>
    <submittedName>
        <fullName evidence="2">Uncharacterized protein</fullName>
    </submittedName>
</protein>